<dbReference type="RefSeq" id="WP_250582081.1">
    <property type="nucleotide sequence ID" value="NZ_JAMLJN010000006.1"/>
</dbReference>
<protein>
    <submittedName>
        <fullName evidence="2">Uncharacterized protein</fullName>
    </submittedName>
</protein>
<name>A0ABT0THZ1_9FLAO</name>
<keyword evidence="3" id="KW-1185">Reference proteome</keyword>
<evidence type="ECO:0000256" key="1">
    <source>
        <dbReference type="SAM" id="Phobius"/>
    </source>
</evidence>
<dbReference type="EMBL" id="JAMLJN010000006">
    <property type="protein sequence ID" value="MCL9770569.1"/>
    <property type="molecule type" value="Genomic_DNA"/>
</dbReference>
<evidence type="ECO:0000313" key="2">
    <source>
        <dbReference type="EMBL" id="MCL9770569.1"/>
    </source>
</evidence>
<dbReference type="Proteomes" id="UP001203342">
    <property type="component" value="Unassembled WGS sequence"/>
</dbReference>
<evidence type="ECO:0000313" key="3">
    <source>
        <dbReference type="Proteomes" id="UP001203342"/>
    </source>
</evidence>
<reference evidence="2 3" key="1">
    <citation type="submission" date="2022-05" db="EMBL/GenBank/DDBJ databases">
        <title>Flavobacterium sp., isolated from activated sludge.</title>
        <authorList>
            <person name="Ran Q."/>
        </authorList>
    </citation>
    <scope>NUCLEOTIDE SEQUENCE [LARGE SCALE GENOMIC DNA]</scope>
    <source>
        <strain evidence="2 3">HXWNR69</strain>
    </source>
</reference>
<proteinExistence type="predicted"/>
<gene>
    <name evidence="2" type="ORF">NAT47_09070</name>
</gene>
<feature type="transmembrane region" description="Helical" evidence="1">
    <location>
        <begin position="52"/>
        <end position="70"/>
    </location>
</feature>
<organism evidence="2 3">
    <name type="scientific">Flavobacterium fragile</name>
    <dbReference type="NCBI Taxonomy" id="2949085"/>
    <lineage>
        <taxon>Bacteria</taxon>
        <taxon>Pseudomonadati</taxon>
        <taxon>Bacteroidota</taxon>
        <taxon>Flavobacteriia</taxon>
        <taxon>Flavobacteriales</taxon>
        <taxon>Flavobacteriaceae</taxon>
        <taxon>Flavobacterium</taxon>
    </lineage>
</organism>
<keyword evidence="1" id="KW-0812">Transmembrane</keyword>
<sequence length="76" mass="8904">MKKYNGYIKLAALALLILAIKEIEQLYFTGQQMSEFDLQQYNMNSEVITNRMYAQLAVFLIALLVLIFSFRKNYAK</sequence>
<keyword evidence="1" id="KW-1133">Transmembrane helix</keyword>
<keyword evidence="1" id="KW-0472">Membrane</keyword>
<comment type="caution">
    <text evidence="2">The sequence shown here is derived from an EMBL/GenBank/DDBJ whole genome shotgun (WGS) entry which is preliminary data.</text>
</comment>
<accession>A0ABT0THZ1</accession>